<dbReference type="Proteomes" id="UP001044222">
    <property type="component" value="Unassembled WGS sequence"/>
</dbReference>
<comment type="caution">
    <text evidence="5">The sequence shown here is derived from an EMBL/GenBank/DDBJ whole genome shotgun (WGS) entry which is preliminary data.</text>
</comment>
<sequence length="155" mass="17702">MGRKDTDQEVEKFLSANTQELGKDKWLCPLSGKKFKGPEFVRKHILNKHGDKIEEKPRPRLPPPLGQVCMLLDFRTLISHHRDFWDLDSPAPVLGFGGGPPYPPNQFGGGRGNFDNFRGHGGYPGKPRNNRMFRGDPRNIIEYRDLDAPEDVDFF</sequence>
<proteinExistence type="inferred from homology"/>
<protein>
    <recommendedName>
        <fullName evidence="4">SERRATE/Ars2 C-terminal domain-containing protein</fullName>
    </recommendedName>
</protein>
<dbReference type="AlphaFoldDB" id="A0A9D3S298"/>
<organism evidence="5 6">
    <name type="scientific">Anguilla anguilla</name>
    <name type="common">European freshwater eel</name>
    <name type="synonym">Muraena anguilla</name>
    <dbReference type="NCBI Taxonomy" id="7936"/>
    <lineage>
        <taxon>Eukaryota</taxon>
        <taxon>Metazoa</taxon>
        <taxon>Chordata</taxon>
        <taxon>Craniata</taxon>
        <taxon>Vertebrata</taxon>
        <taxon>Euteleostomi</taxon>
        <taxon>Actinopterygii</taxon>
        <taxon>Neopterygii</taxon>
        <taxon>Teleostei</taxon>
        <taxon>Anguilliformes</taxon>
        <taxon>Anguillidae</taxon>
        <taxon>Anguilla</taxon>
    </lineage>
</organism>
<feature type="domain" description="SERRATE/Ars2 C-terminal" evidence="4">
    <location>
        <begin position="91"/>
        <end position="129"/>
    </location>
</feature>
<name>A0A9D3S298_ANGAN</name>
<gene>
    <name evidence="5" type="ORF">ANANG_G00057780</name>
</gene>
<feature type="domain" description="SERRATE/Ars2 C-terminal" evidence="4">
    <location>
        <begin position="1"/>
        <end position="55"/>
    </location>
</feature>
<evidence type="ECO:0000259" key="4">
    <source>
        <dbReference type="Pfam" id="PF04959"/>
    </source>
</evidence>
<dbReference type="InterPro" id="IPR039727">
    <property type="entry name" value="SE/Ars2"/>
</dbReference>
<dbReference type="Pfam" id="PF04959">
    <property type="entry name" value="ARS2"/>
    <property type="match status" value="2"/>
</dbReference>
<evidence type="ECO:0000256" key="3">
    <source>
        <dbReference type="ARBA" id="ARBA00023242"/>
    </source>
</evidence>
<evidence type="ECO:0000256" key="1">
    <source>
        <dbReference type="ARBA" id="ARBA00004123"/>
    </source>
</evidence>
<comment type="similarity">
    <text evidence="2">Belongs to the ARS2 family.</text>
</comment>
<keyword evidence="3" id="KW-0539">Nucleus</keyword>
<comment type="subcellular location">
    <subcellularLocation>
        <location evidence="1">Nucleus</location>
    </subcellularLocation>
</comment>
<dbReference type="EMBL" id="JAFIRN010000003">
    <property type="protein sequence ID" value="KAG5851998.1"/>
    <property type="molecule type" value="Genomic_DNA"/>
</dbReference>
<accession>A0A9D3S298</accession>
<dbReference type="PANTHER" id="PTHR13165:SF0">
    <property type="entry name" value="SERRATE RNA EFFECTOR MOLECULE HOMOLOG"/>
    <property type="match status" value="1"/>
</dbReference>
<evidence type="ECO:0000256" key="2">
    <source>
        <dbReference type="ARBA" id="ARBA00005407"/>
    </source>
</evidence>
<dbReference type="GO" id="GO:0016604">
    <property type="term" value="C:nuclear body"/>
    <property type="evidence" value="ECO:0007669"/>
    <property type="project" value="TreeGrafter"/>
</dbReference>
<evidence type="ECO:0000313" key="5">
    <source>
        <dbReference type="EMBL" id="KAG5851998.1"/>
    </source>
</evidence>
<dbReference type="InterPro" id="IPR007042">
    <property type="entry name" value="SERRATE/Ars2_C"/>
</dbReference>
<keyword evidence="6" id="KW-1185">Reference proteome</keyword>
<evidence type="ECO:0000313" key="6">
    <source>
        <dbReference type="Proteomes" id="UP001044222"/>
    </source>
</evidence>
<dbReference type="GO" id="GO:0031053">
    <property type="term" value="P:primary miRNA processing"/>
    <property type="evidence" value="ECO:0007669"/>
    <property type="project" value="TreeGrafter"/>
</dbReference>
<reference evidence="5" key="1">
    <citation type="submission" date="2021-01" db="EMBL/GenBank/DDBJ databases">
        <title>A chromosome-scale assembly of European eel, Anguilla anguilla.</title>
        <authorList>
            <person name="Henkel C."/>
            <person name="Jong-Raadsen S.A."/>
            <person name="Dufour S."/>
            <person name="Weltzien F.-A."/>
            <person name="Palstra A.P."/>
            <person name="Pelster B."/>
            <person name="Spaink H.P."/>
            <person name="Van Den Thillart G.E."/>
            <person name="Jansen H."/>
            <person name="Zahm M."/>
            <person name="Klopp C."/>
            <person name="Cedric C."/>
            <person name="Louis A."/>
            <person name="Berthelot C."/>
            <person name="Parey E."/>
            <person name="Roest Crollius H."/>
            <person name="Montfort J."/>
            <person name="Robinson-Rechavi M."/>
            <person name="Bucao C."/>
            <person name="Bouchez O."/>
            <person name="Gislard M."/>
            <person name="Lluch J."/>
            <person name="Milhes M."/>
            <person name="Lampietro C."/>
            <person name="Lopez Roques C."/>
            <person name="Donnadieu C."/>
            <person name="Braasch I."/>
            <person name="Desvignes T."/>
            <person name="Postlethwait J."/>
            <person name="Bobe J."/>
            <person name="Guiguen Y."/>
            <person name="Dirks R."/>
        </authorList>
    </citation>
    <scope>NUCLEOTIDE SEQUENCE</scope>
    <source>
        <strain evidence="5">Tag_6206</strain>
        <tissue evidence="5">Liver</tissue>
    </source>
</reference>
<dbReference type="PANTHER" id="PTHR13165">
    <property type="entry name" value="ARSENITE-RESISTANCE PROTEIN 2"/>
    <property type="match status" value="1"/>
</dbReference>